<dbReference type="Gene3D" id="3.90.1300.10">
    <property type="entry name" value="Amidase signature (AS) domain"/>
    <property type="match status" value="1"/>
</dbReference>
<dbReference type="EMBL" id="QXFL01000002">
    <property type="protein sequence ID" value="RIV87934.1"/>
    <property type="molecule type" value="Genomic_DNA"/>
</dbReference>
<accession>A0A418NVC4</accession>
<keyword evidence="4" id="KW-1185">Reference proteome</keyword>
<name>A0A418NVC4_9SPHN</name>
<dbReference type="Proteomes" id="UP000286576">
    <property type="component" value="Unassembled WGS sequence"/>
</dbReference>
<dbReference type="InterPro" id="IPR023631">
    <property type="entry name" value="Amidase_dom"/>
</dbReference>
<dbReference type="EC" id="3.5.1.4" evidence="3"/>
<evidence type="ECO:0000313" key="4">
    <source>
        <dbReference type="Proteomes" id="UP000286576"/>
    </source>
</evidence>
<dbReference type="GO" id="GO:0004040">
    <property type="term" value="F:amidase activity"/>
    <property type="evidence" value="ECO:0007669"/>
    <property type="project" value="UniProtKB-EC"/>
</dbReference>
<keyword evidence="3" id="KW-0378">Hydrolase</keyword>
<reference evidence="3 4" key="1">
    <citation type="submission" date="2018-08" db="EMBL/GenBank/DDBJ databases">
        <title>Erythrobacter zhengii sp.nov., a bacterium isolated from deep-sea sediment.</title>
        <authorList>
            <person name="Fang C."/>
            <person name="Wu Y.-H."/>
            <person name="Sun C."/>
            <person name="Wang H."/>
            <person name="Cheng H."/>
            <person name="Meng F.-X."/>
            <person name="Wang C.-S."/>
            <person name="Xu X.-W."/>
        </authorList>
    </citation>
    <scope>NUCLEOTIDE SEQUENCE [LARGE SCALE GENOMIC DNA]</scope>
    <source>
        <strain evidence="3 4">V18</strain>
    </source>
</reference>
<gene>
    <name evidence="3" type="ORF">D2V07_06375</name>
</gene>
<dbReference type="InterPro" id="IPR036928">
    <property type="entry name" value="AS_sf"/>
</dbReference>
<evidence type="ECO:0000313" key="3">
    <source>
        <dbReference type="EMBL" id="RIV87934.1"/>
    </source>
</evidence>
<dbReference type="PANTHER" id="PTHR42678">
    <property type="entry name" value="AMIDASE"/>
    <property type="match status" value="1"/>
</dbReference>
<proteinExistence type="predicted"/>
<evidence type="ECO:0000256" key="1">
    <source>
        <dbReference type="SAM" id="SignalP"/>
    </source>
</evidence>
<dbReference type="PANTHER" id="PTHR42678:SF34">
    <property type="entry name" value="OS04G0183300 PROTEIN"/>
    <property type="match status" value="1"/>
</dbReference>
<sequence length="512" mass="53390">MQRLFPLALAASSLATAVIPSFAHAQDRSFAQIEPAAEGSGAVARDYVMRIERLDDDEPAIGAVVAHLSQYDAFRTAASLNQSNTMLRGRTVLVKDNIETREWPTTAGSLALADNTTGRDAPLIANLRANGGVVLGKTNLSEWANFRSSNSTSGWSAVGGITRNPHAVDRNTCGSSSGSGAAVAAGFAWAAIGTETDGSITCPASVNGVVGFKPTVGLVSRTHVVPLSASQDTAGPMARSVSDAAMLLTAIAGSDPADAATADADDHVTDFAAGLADASLAGVRVGVVRGRYGGLEPLGAVWEQALDDLRRAGAELVDVEYSPAGAMGEAEYTVLLFEFRRDIETYLQGSPADIPARSLDGLIAFNEANADRELRWFGQDIFEQALRTTDAEAYREALSTARRLSRDEGIDALLAQNDVAFLVAPTGGPAWPIDLVLGDNYTGGIGIGSLAAVAGYPHLTVPMGAVEGLPVGISFIGSQWDDHAILKAGAAYERARSTQIPEPSLAPWQATP</sequence>
<feature type="signal peptide" evidence="1">
    <location>
        <begin position="1"/>
        <end position="25"/>
    </location>
</feature>
<protein>
    <submittedName>
        <fullName evidence="3">Amidase</fullName>
        <ecNumber evidence="3">3.5.1.4</ecNumber>
    </submittedName>
</protein>
<evidence type="ECO:0000259" key="2">
    <source>
        <dbReference type="Pfam" id="PF01425"/>
    </source>
</evidence>
<dbReference type="Pfam" id="PF01425">
    <property type="entry name" value="Amidase"/>
    <property type="match status" value="1"/>
</dbReference>
<dbReference type="NCBIfam" id="NF006006">
    <property type="entry name" value="PRK08137.1"/>
    <property type="match status" value="1"/>
</dbReference>
<dbReference type="AlphaFoldDB" id="A0A418NVC4"/>
<keyword evidence="1" id="KW-0732">Signal</keyword>
<dbReference type="SUPFAM" id="SSF75304">
    <property type="entry name" value="Amidase signature (AS) enzymes"/>
    <property type="match status" value="1"/>
</dbReference>
<feature type="chain" id="PRO_5019564905" evidence="1">
    <location>
        <begin position="26"/>
        <end position="512"/>
    </location>
</feature>
<dbReference type="RefSeq" id="WP_119585835.1">
    <property type="nucleotide sequence ID" value="NZ_CAWODQ010000012.1"/>
</dbReference>
<feature type="domain" description="Amidase" evidence="2">
    <location>
        <begin position="47"/>
        <end position="486"/>
    </location>
</feature>
<dbReference type="OrthoDB" id="8872210at2"/>
<organism evidence="3 4">
    <name type="scientific">Aurantiacibacter zhengii</name>
    <dbReference type="NCBI Taxonomy" id="2307003"/>
    <lineage>
        <taxon>Bacteria</taxon>
        <taxon>Pseudomonadati</taxon>
        <taxon>Pseudomonadota</taxon>
        <taxon>Alphaproteobacteria</taxon>
        <taxon>Sphingomonadales</taxon>
        <taxon>Erythrobacteraceae</taxon>
        <taxon>Aurantiacibacter</taxon>
    </lineage>
</organism>
<comment type="caution">
    <text evidence="3">The sequence shown here is derived from an EMBL/GenBank/DDBJ whole genome shotgun (WGS) entry which is preliminary data.</text>
</comment>